<evidence type="ECO:0000256" key="15">
    <source>
        <dbReference type="RuleBase" id="RU000504"/>
    </source>
</evidence>
<evidence type="ECO:0000256" key="14">
    <source>
        <dbReference type="NCBIfam" id="TIGR01064"/>
    </source>
</evidence>
<dbReference type="GO" id="GO:0000287">
    <property type="term" value="F:magnesium ion binding"/>
    <property type="evidence" value="ECO:0007669"/>
    <property type="project" value="UniProtKB-UniRule"/>
</dbReference>
<sequence>MEKTKLIATVNITPRLEDQVYQFIKTGIDVIRLNMSYLNHEDCTKVIDIVNKVNSELGTNVAIMLDLEGPCPRTGEFINGMAYFNTGDKIRIYTDQIKGNMTGFSVNYPEIIKALKFHSHLKLSKGNVELEVVEKGLDYVLCEVLKGGEVYDHSKIYLSEISTNRKFLTKGDIDDIVYAHKMNVDFLAISAINSSEDILEVNDLLIELENSNISLLAKIENRRAAEDLENIVKVSDGIILDRGDLGIDIPVEKVPNIQKKIIDACYDANKMSIITAEFSSFLLKKSVPNRAEVSDLSNLVSEAIDAIMLTSETTVSLNPLSTVETIKKIIKASEESIDYNDFFKKSLDKDKKTIAGTISSSVVLGVNELGCKAVVVTTNRGRTAKIISNLKPPCPIIAATSNKSVVKSLQLCFGVLPVLVDNYNIDNITSKVKEAVQDEIKLNPGDKIIVTGGYPFKELKYTNFMKIEEL</sequence>
<evidence type="ECO:0000256" key="11">
    <source>
        <dbReference type="ARBA" id="ARBA00022842"/>
    </source>
</evidence>
<gene>
    <name evidence="18" type="primary">pyk</name>
    <name evidence="18" type="ORF">IAB27_04350</name>
</gene>
<dbReference type="EMBL" id="DVFV01000080">
    <property type="protein sequence ID" value="HIQ90837.1"/>
    <property type="molecule type" value="Genomic_DNA"/>
</dbReference>
<dbReference type="GO" id="GO:0030955">
    <property type="term" value="F:potassium ion binding"/>
    <property type="evidence" value="ECO:0007669"/>
    <property type="project" value="UniProtKB-UniRule"/>
</dbReference>
<dbReference type="Gene3D" id="2.40.33.10">
    <property type="entry name" value="PK beta-barrel domain-like"/>
    <property type="match status" value="1"/>
</dbReference>
<dbReference type="InterPro" id="IPR015795">
    <property type="entry name" value="Pyrv_Knase_C"/>
</dbReference>
<proteinExistence type="inferred from homology"/>
<comment type="pathway">
    <text evidence="2 15">Carbohydrate degradation; glycolysis; pyruvate from D-glyceraldehyde 3-phosphate: step 5/5.</text>
</comment>
<feature type="domain" description="Pyruvate kinase barrel" evidence="16">
    <location>
        <begin position="2"/>
        <end position="323"/>
    </location>
</feature>
<keyword evidence="12 15" id="KW-0324">Glycolysis</keyword>
<organism evidence="18 19">
    <name type="scientific">Candidatus Coprosoma intestinipullorum</name>
    <dbReference type="NCBI Taxonomy" id="2840752"/>
    <lineage>
        <taxon>Bacteria</taxon>
        <taxon>Bacillati</taxon>
        <taxon>Bacillota</taxon>
        <taxon>Bacillota incertae sedis</taxon>
        <taxon>Candidatus Coprosoma</taxon>
    </lineage>
</organism>
<reference evidence="18" key="2">
    <citation type="journal article" date="2021" name="PeerJ">
        <title>Extensive microbial diversity within the chicken gut microbiome revealed by metagenomics and culture.</title>
        <authorList>
            <person name="Gilroy R."/>
            <person name="Ravi A."/>
            <person name="Getino M."/>
            <person name="Pursley I."/>
            <person name="Horton D.L."/>
            <person name="Alikhan N.F."/>
            <person name="Baker D."/>
            <person name="Gharbi K."/>
            <person name="Hall N."/>
            <person name="Watson M."/>
            <person name="Adriaenssens E.M."/>
            <person name="Foster-Nyarko E."/>
            <person name="Jarju S."/>
            <person name="Secka A."/>
            <person name="Antonio M."/>
            <person name="Oren A."/>
            <person name="Chaudhuri R.R."/>
            <person name="La Ragione R."/>
            <person name="Hildebrand F."/>
            <person name="Pallen M.J."/>
        </authorList>
    </citation>
    <scope>NUCLEOTIDE SEQUENCE</scope>
    <source>
        <strain evidence="18">CHK147-3167</strain>
    </source>
</reference>
<dbReference type="Gene3D" id="3.20.20.60">
    <property type="entry name" value="Phosphoenolpyruvate-binding domains"/>
    <property type="match status" value="1"/>
</dbReference>
<dbReference type="InterPro" id="IPR011037">
    <property type="entry name" value="Pyrv_Knase-like_insert_dom_sf"/>
</dbReference>
<dbReference type="InterPro" id="IPR015793">
    <property type="entry name" value="Pyrv_Knase_brl"/>
</dbReference>
<dbReference type="EC" id="2.7.1.40" evidence="4 14"/>
<dbReference type="InterPro" id="IPR015813">
    <property type="entry name" value="Pyrv/PenolPyrv_kinase-like_dom"/>
</dbReference>
<dbReference type="SUPFAM" id="SSF52935">
    <property type="entry name" value="PK C-terminal domain-like"/>
    <property type="match status" value="1"/>
</dbReference>
<evidence type="ECO:0000313" key="19">
    <source>
        <dbReference type="Proteomes" id="UP000886786"/>
    </source>
</evidence>
<comment type="cofactor">
    <cofactor evidence="1">
        <name>K(+)</name>
        <dbReference type="ChEBI" id="CHEBI:29103"/>
    </cofactor>
</comment>
<evidence type="ECO:0000256" key="5">
    <source>
        <dbReference type="ARBA" id="ARBA00018587"/>
    </source>
</evidence>
<comment type="catalytic activity">
    <reaction evidence="15">
        <text>pyruvate + ATP = phosphoenolpyruvate + ADP + H(+)</text>
        <dbReference type="Rhea" id="RHEA:18157"/>
        <dbReference type="ChEBI" id="CHEBI:15361"/>
        <dbReference type="ChEBI" id="CHEBI:15378"/>
        <dbReference type="ChEBI" id="CHEBI:30616"/>
        <dbReference type="ChEBI" id="CHEBI:58702"/>
        <dbReference type="ChEBI" id="CHEBI:456216"/>
        <dbReference type="EC" id="2.7.1.40"/>
    </reaction>
</comment>
<dbReference type="Pfam" id="PF02887">
    <property type="entry name" value="PK_C"/>
    <property type="match status" value="1"/>
</dbReference>
<comment type="similarity">
    <text evidence="3 15">Belongs to the pyruvate kinase family.</text>
</comment>
<evidence type="ECO:0000313" key="18">
    <source>
        <dbReference type="EMBL" id="HIQ90837.1"/>
    </source>
</evidence>
<evidence type="ECO:0000256" key="12">
    <source>
        <dbReference type="ARBA" id="ARBA00023152"/>
    </source>
</evidence>
<dbReference type="Pfam" id="PF00224">
    <property type="entry name" value="PK"/>
    <property type="match status" value="1"/>
</dbReference>
<evidence type="ECO:0000256" key="4">
    <source>
        <dbReference type="ARBA" id="ARBA00012142"/>
    </source>
</evidence>
<keyword evidence="13 18" id="KW-0670">Pyruvate</keyword>
<dbReference type="NCBIfam" id="TIGR01064">
    <property type="entry name" value="pyruv_kin"/>
    <property type="match status" value="1"/>
</dbReference>
<evidence type="ECO:0000259" key="17">
    <source>
        <dbReference type="Pfam" id="PF02887"/>
    </source>
</evidence>
<evidence type="ECO:0000256" key="13">
    <source>
        <dbReference type="ARBA" id="ARBA00023317"/>
    </source>
</evidence>
<dbReference type="Proteomes" id="UP000886786">
    <property type="component" value="Unassembled WGS sequence"/>
</dbReference>
<dbReference type="GO" id="GO:0004743">
    <property type="term" value="F:pyruvate kinase activity"/>
    <property type="evidence" value="ECO:0007669"/>
    <property type="project" value="UniProtKB-UniRule"/>
</dbReference>
<dbReference type="Gene3D" id="3.40.1380.20">
    <property type="entry name" value="Pyruvate kinase, C-terminal domain"/>
    <property type="match status" value="1"/>
</dbReference>
<dbReference type="PANTHER" id="PTHR11817">
    <property type="entry name" value="PYRUVATE KINASE"/>
    <property type="match status" value="1"/>
</dbReference>
<evidence type="ECO:0000256" key="10">
    <source>
        <dbReference type="ARBA" id="ARBA00022840"/>
    </source>
</evidence>
<keyword evidence="9 15" id="KW-0418">Kinase</keyword>
<evidence type="ECO:0000256" key="7">
    <source>
        <dbReference type="ARBA" id="ARBA00022723"/>
    </source>
</evidence>
<keyword evidence="7" id="KW-0479">Metal-binding</keyword>
<dbReference type="GO" id="GO:0005524">
    <property type="term" value="F:ATP binding"/>
    <property type="evidence" value="ECO:0007669"/>
    <property type="project" value="UniProtKB-KW"/>
</dbReference>
<keyword evidence="8" id="KW-0547">Nucleotide-binding</keyword>
<dbReference type="SUPFAM" id="SSF51621">
    <property type="entry name" value="Phosphoenolpyruvate/pyruvate domain"/>
    <property type="match status" value="1"/>
</dbReference>
<name>A0A9D0ZSS2_9FIRM</name>
<accession>A0A9D0ZSS2</accession>
<protein>
    <recommendedName>
        <fullName evidence="5 14">Pyruvate kinase</fullName>
        <ecNumber evidence="4 14">2.7.1.40</ecNumber>
    </recommendedName>
</protein>
<keyword evidence="11 15" id="KW-0460">Magnesium</keyword>
<evidence type="ECO:0000256" key="6">
    <source>
        <dbReference type="ARBA" id="ARBA00022679"/>
    </source>
</evidence>
<keyword evidence="6 15" id="KW-0808">Transferase</keyword>
<dbReference type="InterPro" id="IPR015806">
    <property type="entry name" value="Pyrv_Knase_insert_dom_sf"/>
</dbReference>
<evidence type="ECO:0000256" key="2">
    <source>
        <dbReference type="ARBA" id="ARBA00004997"/>
    </source>
</evidence>
<dbReference type="InterPro" id="IPR036918">
    <property type="entry name" value="Pyrv_Knase_C_sf"/>
</dbReference>
<evidence type="ECO:0000256" key="8">
    <source>
        <dbReference type="ARBA" id="ARBA00022741"/>
    </source>
</evidence>
<dbReference type="InterPro" id="IPR001697">
    <property type="entry name" value="Pyr_Knase"/>
</dbReference>
<comment type="caution">
    <text evidence="18">The sequence shown here is derived from an EMBL/GenBank/DDBJ whole genome shotgun (WGS) entry which is preliminary data.</text>
</comment>
<evidence type="ECO:0000256" key="9">
    <source>
        <dbReference type="ARBA" id="ARBA00022777"/>
    </source>
</evidence>
<dbReference type="GO" id="GO:0016301">
    <property type="term" value="F:kinase activity"/>
    <property type="evidence" value="ECO:0007669"/>
    <property type="project" value="UniProtKB-KW"/>
</dbReference>
<evidence type="ECO:0000256" key="1">
    <source>
        <dbReference type="ARBA" id="ARBA00001958"/>
    </source>
</evidence>
<keyword evidence="10" id="KW-0067">ATP-binding</keyword>
<dbReference type="AlphaFoldDB" id="A0A9D0ZSS2"/>
<feature type="domain" description="Pyruvate kinase C-terminal" evidence="17">
    <location>
        <begin position="357"/>
        <end position="467"/>
    </location>
</feature>
<evidence type="ECO:0000256" key="3">
    <source>
        <dbReference type="ARBA" id="ARBA00008663"/>
    </source>
</evidence>
<dbReference type="PRINTS" id="PR01050">
    <property type="entry name" value="PYRUVTKNASE"/>
</dbReference>
<evidence type="ECO:0000259" key="16">
    <source>
        <dbReference type="Pfam" id="PF00224"/>
    </source>
</evidence>
<dbReference type="SUPFAM" id="SSF50800">
    <property type="entry name" value="PK beta-barrel domain-like"/>
    <property type="match status" value="1"/>
</dbReference>
<dbReference type="InterPro" id="IPR040442">
    <property type="entry name" value="Pyrv_kinase-like_dom_sf"/>
</dbReference>
<reference evidence="18" key="1">
    <citation type="submission" date="2020-10" db="EMBL/GenBank/DDBJ databases">
        <authorList>
            <person name="Gilroy R."/>
        </authorList>
    </citation>
    <scope>NUCLEOTIDE SEQUENCE</scope>
    <source>
        <strain evidence="18">CHK147-3167</strain>
    </source>
</reference>